<keyword evidence="1" id="KW-0472">Membrane</keyword>
<proteinExistence type="predicted"/>
<evidence type="ECO:0000313" key="3">
    <source>
        <dbReference type="Proteomes" id="UP001163823"/>
    </source>
</evidence>
<organism evidence="2 3">
    <name type="scientific">Quillaja saponaria</name>
    <name type="common">Soap bark tree</name>
    <dbReference type="NCBI Taxonomy" id="32244"/>
    <lineage>
        <taxon>Eukaryota</taxon>
        <taxon>Viridiplantae</taxon>
        <taxon>Streptophyta</taxon>
        <taxon>Embryophyta</taxon>
        <taxon>Tracheophyta</taxon>
        <taxon>Spermatophyta</taxon>
        <taxon>Magnoliopsida</taxon>
        <taxon>eudicotyledons</taxon>
        <taxon>Gunneridae</taxon>
        <taxon>Pentapetalae</taxon>
        <taxon>rosids</taxon>
        <taxon>fabids</taxon>
        <taxon>Fabales</taxon>
        <taxon>Quillajaceae</taxon>
        <taxon>Quillaja</taxon>
    </lineage>
</organism>
<name>A0AAD7PAX9_QUISA</name>
<dbReference type="PANTHER" id="PTHR33625">
    <property type="entry name" value="OS08G0179900 PROTEIN"/>
    <property type="match status" value="1"/>
</dbReference>
<dbReference type="Proteomes" id="UP001163823">
    <property type="component" value="Chromosome 12"/>
</dbReference>
<protein>
    <submittedName>
        <fullName evidence="2">Uncharacterized conserved protein (UCP012943)</fullName>
    </submittedName>
</protein>
<sequence>MGGGAAMRTVAKVAGIGVATGGLRGVPVMPPAEQSVRNASRPVSAILSLEGAKSTEVLPSKAAAAWEDGWDFADENDLVMEAGEPMPRVVFSGVPSYQEAKVATTELKDALDKVYLSSPKSATCEGYSAGDQVSDLPLLSRSDMETKSCAIETTIATPPVPKQALQAFKFLSSSPEAQNVVTSIACDPNVWNAMMENPVLKDFVVSHQTTGVEYQEEPPKKFEVVSDSCQTEDSKSSVFDVMGTLQNIRLTVTEMVCNVSKYLQNIFGPAAAEKMSSDADGNAKATFMDNTTLGASLMGLVVMVVMVVVLKRV</sequence>
<comment type="caution">
    <text evidence="2">The sequence shown here is derived from an EMBL/GenBank/DDBJ whole genome shotgun (WGS) entry which is preliminary data.</text>
</comment>
<evidence type="ECO:0000313" key="2">
    <source>
        <dbReference type="EMBL" id="KAJ7948522.1"/>
    </source>
</evidence>
<dbReference type="EMBL" id="JARAOO010000012">
    <property type="protein sequence ID" value="KAJ7948522.1"/>
    <property type="molecule type" value="Genomic_DNA"/>
</dbReference>
<keyword evidence="1" id="KW-1133">Transmembrane helix</keyword>
<feature type="transmembrane region" description="Helical" evidence="1">
    <location>
        <begin position="292"/>
        <end position="310"/>
    </location>
</feature>
<evidence type="ECO:0000256" key="1">
    <source>
        <dbReference type="SAM" id="Phobius"/>
    </source>
</evidence>
<keyword evidence="1" id="KW-0812">Transmembrane</keyword>
<dbReference type="AlphaFoldDB" id="A0AAD7PAX9"/>
<reference evidence="2" key="1">
    <citation type="journal article" date="2023" name="Science">
        <title>Elucidation of the pathway for biosynthesis of saponin adjuvants from the soapbark tree.</title>
        <authorList>
            <person name="Reed J."/>
            <person name="Orme A."/>
            <person name="El-Demerdash A."/>
            <person name="Owen C."/>
            <person name="Martin L.B.B."/>
            <person name="Misra R.C."/>
            <person name="Kikuchi S."/>
            <person name="Rejzek M."/>
            <person name="Martin A.C."/>
            <person name="Harkess A."/>
            <person name="Leebens-Mack J."/>
            <person name="Louveau T."/>
            <person name="Stephenson M.J."/>
            <person name="Osbourn A."/>
        </authorList>
    </citation>
    <scope>NUCLEOTIDE SEQUENCE</scope>
    <source>
        <strain evidence="2">S10</strain>
    </source>
</reference>
<keyword evidence="3" id="KW-1185">Reference proteome</keyword>
<dbReference type="PANTHER" id="PTHR33625:SF4">
    <property type="entry name" value="OS08G0179900 PROTEIN"/>
    <property type="match status" value="1"/>
</dbReference>
<gene>
    <name evidence="2" type="ORF">O6P43_028982</name>
</gene>
<accession>A0AAD7PAX9</accession>